<evidence type="ECO:0000313" key="14">
    <source>
        <dbReference type="Proteomes" id="UP001497480"/>
    </source>
</evidence>
<dbReference type="GO" id="GO:0045490">
    <property type="term" value="P:pectin catabolic process"/>
    <property type="evidence" value="ECO:0007669"/>
    <property type="project" value="TreeGrafter"/>
</dbReference>
<sequence>MALLPRLLVLPLVLFISCSFKFTRAADCGGNIIKTHLTVGKDKNVAFNTIQAAIDSIKQNNNKWVQISIHAGTYKEKVHIPIDKPCVILRGDSSNRTIIEYNHHIANGEWNPTFCSSPPNVVVIGITIKNTYGVGSQAIAAAIFGDKSAFYNCGFYGFQDTLLDSDGRHYFKNCYIEGEVDFIFGRGQSYYEDCVVNATGPISPPAFITAQKRQSENDPSGFIFRRGSVVGNSGNVKLGRAYGPYSRVIFYETHFSSVVNSERWNAWNYKGHESKFTYAAVKCKGPGTITSHNKDPLEKNLDASQLEQFSLSSFINKDGWLSKLPINIL</sequence>
<dbReference type="SUPFAM" id="SSF51126">
    <property type="entry name" value="Pectin lyase-like"/>
    <property type="match status" value="1"/>
</dbReference>
<dbReference type="GO" id="GO:0030599">
    <property type="term" value="F:pectinesterase activity"/>
    <property type="evidence" value="ECO:0007669"/>
    <property type="project" value="UniProtKB-EC"/>
</dbReference>
<dbReference type="Gene3D" id="2.160.20.10">
    <property type="entry name" value="Single-stranded right-handed beta-helix, Pectin lyase-like"/>
    <property type="match status" value="1"/>
</dbReference>
<dbReference type="AlphaFoldDB" id="A0AAV1YKX1"/>
<proteinExistence type="inferred from homology"/>
<keyword evidence="6" id="KW-0378">Hydrolase</keyword>
<evidence type="ECO:0000256" key="9">
    <source>
        <dbReference type="ARBA" id="ARBA00047928"/>
    </source>
</evidence>
<dbReference type="PANTHER" id="PTHR31321">
    <property type="entry name" value="ACYL-COA THIOESTER HYDROLASE YBHC-RELATED"/>
    <property type="match status" value="1"/>
</dbReference>
<gene>
    <name evidence="13" type="ORF">LLUT_LOCUS34659</name>
</gene>
<dbReference type="Proteomes" id="UP001497480">
    <property type="component" value="Unassembled WGS sequence"/>
</dbReference>
<dbReference type="EMBL" id="CAXHTB010000025">
    <property type="protein sequence ID" value="CAL0333599.1"/>
    <property type="molecule type" value="Genomic_DNA"/>
</dbReference>
<evidence type="ECO:0000256" key="10">
    <source>
        <dbReference type="ARBA" id="ARBA00057335"/>
    </source>
</evidence>
<comment type="subcellular location">
    <subcellularLocation>
        <location evidence="1">Secreted</location>
        <location evidence="1">Cell wall</location>
    </subcellularLocation>
</comment>
<dbReference type="PROSITE" id="PS51257">
    <property type="entry name" value="PROKAR_LIPOPROTEIN"/>
    <property type="match status" value="1"/>
</dbReference>
<evidence type="ECO:0000313" key="13">
    <source>
        <dbReference type="EMBL" id="CAL0333599.1"/>
    </source>
</evidence>
<comment type="similarity">
    <text evidence="3">Belongs to the pectinesterase family.</text>
</comment>
<evidence type="ECO:0000259" key="12">
    <source>
        <dbReference type="Pfam" id="PF01095"/>
    </source>
</evidence>
<evidence type="ECO:0000256" key="3">
    <source>
        <dbReference type="ARBA" id="ARBA00008891"/>
    </source>
</evidence>
<evidence type="ECO:0000256" key="6">
    <source>
        <dbReference type="ARBA" id="ARBA00022801"/>
    </source>
</evidence>
<dbReference type="InterPro" id="IPR012334">
    <property type="entry name" value="Pectin_lyas_fold"/>
</dbReference>
<accession>A0AAV1YKX1</accession>
<keyword evidence="5" id="KW-0134">Cell wall</keyword>
<dbReference type="PANTHER" id="PTHR31321:SF120">
    <property type="entry name" value="PECTINESTERASE 52-RELATED"/>
    <property type="match status" value="1"/>
</dbReference>
<keyword evidence="5" id="KW-0964">Secreted</keyword>
<keyword evidence="14" id="KW-1185">Reference proteome</keyword>
<name>A0AAV1YKX1_LUPLU</name>
<protein>
    <recommendedName>
        <fullName evidence="4">pectinesterase</fullName>
        <ecNumber evidence="4">3.1.1.11</ecNumber>
    </recommendedName>
</protein>
<feature type="domain" description="Pectinesterase catalytic" evidence="12">
    <location>
        <begin position="37"/>
        <end position="317"/>
    </location>
</feature>
<comment type="catalytic activity">
    <reaction evidence="9">
        <text>[(1-&gt;4)-alpha-D-galacturonosyl methyl ester](n) + n H2O = [(1-&gt;4)-alpha-D-galacturonosyl](n) + n methanol + n H(+)</text>
        <dbReference type="Rhea" id="RHEA:22380"/>
        <dbReference type="Rhea" id="RHEA-COMP:14570"/>
        <dbReference type="Rhea" id="RHEA-COMP:14573"/>
        <dbReference type="ChEBI" id="CHEBI:15377"/>
        <dbReference type="ChEBI" id="CHEBI:15378"/>
        <dbReference type="ChEBI" id="CHEBI:17790"/>
        <dbReference type="ChEBI" id="CHEBI:140522"/>
        <dbReference type="ChEBI" id="CHEBI:140523"/>
        <dbReference type="EC" id="3.1.1.11"/>
    </reaction>
</comment>
<comment type="pathway">
    <text evidence="2">Glycan metabolism; pectin degradation; 2-dehydro-3-deoxy-D-gluconate from pectin: step 1/5.</text>
</comment>
<reference evidence="13 14" key="1">
    <citation type="submission" date="2024-03" db="EMBL/GenBank/DDBJ databases">
        <authorList>
            <person name="Martinez-Hernandez J."/>
        </authorList>
    </citation>
    <scope>NUCLEOTIDE SEQUENCE [LARGE SCALE GENOMIC DNA]</scope>
</reference>
<feature type="chain" id="PRO_5043527857" description="pectinesterase" evidence="11">
    <location>
        <begin position="26"/>
        <end position="329"/>
    </location>
</feature>
<keyword evidence="11" id="KW-0732">Signal</keyword>
<evidence type="ECO:0000256" key="7">
    <source>
        <dbReference type="ARBA" id="ARBA00023085"/>
    </source>
</evidence>
<evidence type="ECO:0000256" key="8">
    <source>
        <dbReference type="ARBA" id="ARBA00023180"/>
    </source>
</evidence>
<evidence type="ECO:0000256" key="11">
    <source>
        <dbReference type="SAM" id="SignalP"/>
    </source>
</evidence>
<dbReference type="InterPro" id="IPR000070">
    <property type="entry name" value="Pectinesterase_cat"/>
</dbReference>
<dbReference type="InterPro" id="IPR011050">
    <property type="entry name" value="Pectin_lyase_fold/virulence"/>
</dbReference>
<dbReference type="FunFam" id="2.160.20.10:FF:000013">
    <property type="entry name" value="Pectinesterase"/>
    <property type="match status" value="1"/>
</dbReference>
<evidence type="ECO:0000256" key="5">
    <source>
        <dbReference type="ARBA" id="ARBA00022512"/>
    </source>
</evidence>
<dbReference type="GO" id="GO:0042545">
    <property type="term" value="P:cell wall modification"/>
    <property type="evidence" value="ECO:0007669"/>
    <property type="project" value="InterPro"/>
</dbReference>
<keyword evidence="7" id="KW-0063">Aspartyl esterase</keyword>
<feature type="signal peptide" evidence="11">
    <location>
        <begin position="1"/>
        <end position="25"/>
    </location>
</feature>
<comment type="caution">
    <text evidence="13">The sequence shown here is derived from an EMBL/GenBank/DDBJ whole genome shotgun (WGS) entry which is preliminary data.</text>
</comment>
<comment type="function">
    <text evidence="10">Acts in the modification of cell walls via demethylesterification of cell wall pectin.</text>
</comment>
<dbReference type="Pfam" id="PF01095">
    <property type="entry name" value="Pectinesterase"/>
    <property type="match status" value="1"/>
</dbReference>
<evidence type="ECO:0000256" key="4">
    <source>
        <dbReference type="ARBA" id="ARBA00013229"/>
    </source>
</evidence>
<keyword evidence="8" id="KW-0325">Glycoprotein</keyword>
<evidence type="ECO:0000256" key="2">
    <source>
        <dbReference type="ARBA" id="ARBA00005184"/>
    </source>
</evidence>
<dbReference type="EC" id="3.1.1.11" evidence="4"/>
<evidence type="ECO:0000256" key="1">
    <source>
        <dbReference type="ARBA" id="ARBA00004191"/>
    </source>
</evidence>
<organism evidence="13 14">
    <name type="scientific">Lupinus luteus</name>
    <name type="common">European yellow lupine</name>
    <dbReference type="NCBI Taxonomy" id="3873"/>
    <lineage>
        <taxon>Eukaryota</taxon>
        <taxon>Viridiplantae</taxon>
        <taxon>Streptophyta</taxon>
        <taxon>Embryophyta</taxon>
        <taxon>Tracheophyta</taxon>
        <taxon>Spermatophyta</taxon>
        <taxon>Magnoliopsida</taxon>
        <taxon>eudicotyledons</taxon>
        <taxon>Gunneridae</taxon>
        <taxon>Pentapetalae</taxon>
        <taxon>rosids</taxon>
        <taxon>fabids</taxon>
        <taxon>Fabales</taxon>
        <taxon>Fabaceae</taxon>
        <taxon>Papilionoideae</taxon>
        <taxon>50 kb inversion clade</taxon>
        <taxon>genistoids sensu lato</taxon>
        <taxon>core genistoids</taxon>
        <taxon>Genisteae</taxon>
        <taxon>Lupinus</taxon>
    </lineage>
</organism>